<dbReference type="RefSeq" id="XP_018135229.2">
    <property type="nucleotide sequence ID" value="XM_018269998.2"/>
</dbReference>
<dbReference type="EMBL" id="KV460206">
    <property type="protein sequence ID" value="OBU01497.2"/>
    <property type="molecule type" value="Genomic_DNA"/>
</dbReference>
<accession>A0A2P2SXE1</accession>
<reference evidence="2 3" key="1">
    <citation type="submission" date="2016-03" db="EMBL/GenBank/DDBJ databases">
        <title>Comparative genomics of Pseudogymnoascus destructans, the fungus causing white-nose syndrome of bats.</title>
        <authorList>
            <person name="Palmer J.M."/>
            <person name="Drees K.P."/>
            <person name="Foster J.T."/>
            <person name="Lindner D.L."/>
        </authorList>
    </citation>
    <scope>NUCLEOTIDE SEQUENCE [LARGE SCALE GENOMIC DNA]</scope>
    <source>
        <strain evidence="2 3">UAMH 10579</strain>
    </source>
</reference>
<evidence type="ECO:0000313" key="2">
    <source>
        <dbReference type="EMBL" id="OBU01497.2"/>
    </source>
</evidence>
<sequence length="351" mass="37599">MQPHAAIGHNPRQAITPRSTLQRPNRSTLHYVVNTRSPDIPPIPPIPPSTTHFPCRRPYYSHPFRRCDDDRGGRAALHTPPEYLHHDNGAGQRCTRPACELIYNPPTTTATMSTTTQHPVPLPTPRALLTALLSLPPSTTRPPSPNPTPNPLLHAPAPIRTLLTTLHILLPTLLLPALDLLDRALLTRITTPPHLPEPSTTSATGSSTEAPGLKPAAAPSGSQRNTVYLVRSSQATRARGAVGEKVYIVRLGAWNCSCAAFAFSAFPGAASSLVFGAEEEEEEGDVEMEDVEAGGGEWRFGGVSRDGFGGGVPCCKHILACVLAERMEGWVGGVKEREVGREEMAGLGCEG</sequence>
<evidence type="ECO:0000256" key="1">
    <source>
        <dbReference type="SAM" id="MobiDB-lite"/>
    </source>
</evidence>
<dbReference type="Proteomes" id="UP000091956">
    <property type="component" value="Unassembled WGS sequence"/>
</dbReference>
<dbReference type="GeneID" id="28833853"/>
<organism evidence="2 3">
    <name type="scientific">Pseudogymnoascus verrucosus</name>
    <dbReference type="NCBI Taxonomy" id="342668"/>
    <lineage>
        <taxon>Eukaryota</taxon>
        <taxon>Fungi</taxon>
        <taxon>Dikarya</taxon>
        <taxon>Ascomycota</taxon>
        <taxon>Pezizomycotina</taxon>
        <taxon>Leotiomycetes</taxon>
        <taxon>Thelebolales</taxon>
        <taxon>Thelebolaceae</taxon>
        <taxon>Pseudogymnoascus</taxon>
    </lineage>
</organism>
<name>A0A2P2SXE1_9PEZI</name>
<evidence type="ECO:0008006" key="4">
    <source>
        <dbReference type="Google" id="ProtNLM"/>
    </source>
</evidence>
<reference evidence="3" key="2">
    <citation type="journal article" date="2018" name="Nat. Commun.">
        <title>Extreme sensitivity to ultraviolet light in the fungal pathogen causing white-nose syndrome of bats.</title>
        <authorList>
            <person name="Palmer J.M."/>
            <person name="Drees K.P."/>
            <person name="Foster J.T."/>
            <person name="Lindner D.L."/>
        </authorList>
    </citation>
    <scope>NUCLEOTIDE SEQUENCE [LARGE SCALE GENOMIC DNA]</scope>
    <source>
        <strain evidence="3">UAMH 10579</strain>
    </source>
</reference>
<feature type="compositionally biased region" description="Low complexity" evidence="1">
    <location>
        <begin position="190"/>
        <end position="212"/>
    </location>
</feature>
<keyword evidence="3" id="KW-1185">Reference proteome</keyword>
<dbReference type="AlphaFoldDB" id="A0A2P2SXE1"/>
<gene>
    <name evidence="2" type="ORF">VE01_00467</name>
</gene>
<dbReference type="STRING" id="342668.A0A2P2SXE1"/>
<proteinExistence type="predicted"/>
<feature type="region of interest" description="Disordered" evidence="1">
    <location>
        <begin position="190"/>
        <end position="220"/>
    </location>
</feature>
<protein>
    <recommendedName>
        <fullName evidence="4">SWIM-type domain-containing protein</fullName>
    </recommendedName>
</protein>
<evidence type="ECO:0000313" key="3">
    <source>
        <dbReference type="Proteomes" id="UP000091956"/>
    </source>
</evidence>